<evidence type="ECO:0000256" key="6">
    <source>
        <dbReference type="ARBA" id="ARBA00023118"/>
    </source>
</evidence>
<dbReference type="InterPro" id="IPR052787">
    <property type="entry name" value="MAVS"/>
</dbReference>
<dbReference type="InterPro" id="IPR031964">
    <property type="entry name" value="CARD_dom"/>
</dbReference>
<evidence type="ECO:0000313" key="11">
    <source>
        <dbReference type="Proteomes" id="UP000006813"/>
    </source>
</evidence>
<keyword evidence="8" id="KW-0472">Membrane</keyword>
<dbReference type="eggNOG" id="ENOG502SAUA">
    <property type="taxonomic scope" value="Eukaryota"/>
</dbReference>
<feature type="compositionally biased region" description="Polar residues" evidence="7">
    <location>
        <begin position="406"/>
        <end position="427"/>
    </location>
</feature>
<dbReference type="EMBL" id="JH168482">
    <property type="protein sequence ID" value="EHB04311.1"/>
    <property type="molecule type" value="Genomic_DNA"/>
</dbReference>
<organism evidence="10 11">
    <name type="scientific">Heterocephalus glaber</name>
    <name type="common">Naked mole rat</name>
    <dbReference type="NCBI Taxonomy" id="10181"/>
    <lineage>
        <taxon>Eukaryota</taxon>
        <taxon>Metazoa</taxon>
        <taxon>Chordata</taxon>
        <taxon>Craniata</taxon>
        <taxon>Vertebrata</taxon>
        <taxon>Euteleostomi</taxon>
        <taxon>Mammalia</taxon>
        <taxon>Eutheria</taxon>
        <taxon>Euarchontoglires</taxon>
        <taxon>Glires</taxon>
        <taxon>Rodentia</taxon>
        <taxon>Hystricomorpha</taxon>
        <taxon>Bathyergidae</taxon>
        <taxon>Heterocephalus</taxon>
    </lineage>
</organism>
<feature type="domain" description="Caspase recruitment" evidence="9">
    <location>
        <begin position="105"/>
        <end position="156"/>
    </location>
</feature>
<keyword evidence="1" id="KW-1017">Isopeptide bond</keyword>
<dbReference type="GO" id="GO:0005737">
    <property type="term" value="C:cytoplasm"/>
    <property type="evidence" value="ECO:0007669"/>
    <property type="project" value="UniProtKB-ARBA"/>
</dbReference>
<keyword evidence="6" id="KW-0051">Antiviral defense</keyword>
<evidence type="ECO:0000256" key="5">
    <source>
        <dbReference type="ARBA" id="ARBA00022859"/>
    </source>
</evidence>
<dbReference type="Gene3D" id="1.10.533.10">
    <property type="entry name" value="Death Domain, Fas"/>
    <property type="match status" value="1"/>
</dbReference>
<dbReference type="GO" id="GO:0051607">
    <property type="term" value="P:defense response to virus"/>
    <property type="evidence" value="ECO:0007669"/>
    <property type="project" value="UniProtKB-KW"/>
</dbReference>
<keyword evidence="2" id="KW-0597">Phosphoprotein</keyword>
<sequence>MHQWNGGVDKLDYSCRCKALNPIPGTQWPFSNRWPMPQEVFSVQEEERLVDGKVAVPALGPLGSECTDAFRGAFLVALGSGPVLGGEGAGAEATRLEQGGYAVFQDRLRASYTRLGNRDTLWDLFNTLQRRTGWVEYLVGALRTCELSGLADQVNRVYQSSQPGAHNSGTTHSVPHNGYREEPSYPWPVQDTQPPESPRESSEQVPQTTSLGAIPRRPSGSLEPSSDLPALSPLTPSRHQEQNPKLGSTQGTGPVSSPTSPRGPVSPTVSFQPLARATPRVSRLPGPAWAAAAMSVSPSFSSSPSSTSSPSTGSAGNQARASTCPSEVPTEVPTNSVTTSSVPSPTTLKPVTTMTSKVPASPAPVSIVPSKVPTSLKPPGANVLTNPAPSKLPINSARAGIMPSKVPTSMVSTKAPNNTVLSTGSSTRAKEIAEAPAPTATIGASSPWPKSSSGDLQSSSEMSKPGELQSQQYSQPYSGCSADLAISPSSSLASEPTHGPEENEYASFGIRVAEDPSANLMAVNPEPCTVLQAQKEEKETNIGWSVSWTSWLGAAVASALLGVLLAVLYRRRSL</sequence>
<feature type="region of interest" description="Disordered" evidence="7">
    <location>
        <begin position="160"/>
        <end position="479"/>
    </location>
</feature>
<evidence type="ECO:0000256" key="8">
    <source>
        <dbReference type="SAM" id="Phobius"/>
    </source>
</evidence>
<evidence type="ECO:0000259" key="9">
    <source>
        <dbReference type="Pfam" id="PF16739"/>
    </source>
</evidence>
<keyword evidence="8" id="KW-0812">Transmembrane</keyword>
<protein>
    <submittedName>
        <fullName evidence="10">Mitochondrial antiviral-signaling protein</fullName>
    </submittedName>
</protein>
<gene>
    <name evidence="10" type="ORF">GW7_03217</name>
</gene>
<proteinExistence type="predicted"/>
<feature type="compositionally biased region" description="Polar residues" evidence="7">
    <location>
        <begin position="243"/>
        <end position="260"/>
    </location>
</feature>
<evidence type="ECO:0000256" key="7">
    <source>
        <dbReference type="SAM" id="MobiDB-lite"/>
    </source>
</evidence>
<dbReference type="FunCoup" id="G5B4V0">
    <property type="interactions" value="595"/>
</dbReference>
<dbReference type="InParanoid" id="G5B4V0"/>
<feature type="transmembrane region" description="Helical" evidence="8">
    <location>
        <begin position="548"/>
        <end position="569"/>
    </location>
</feature>
<keyword evidence="4" id="KW-0832">Ubl conjugation</keyword>
<evidence type="ECO:0000256" key="1">
    <source>
        <dbReference type="ARBA" id="ARBA00022499"/>
    </source>
</evidence>
<dbReference type="PANTHER" id="PTHR21446:SF6">
    <property type="entry name" value="MITOCHONDRIAL ANTIVIRAL-SIGNALING PROTEIN"/>
    <property type="match status" value="1"/>
</dbReference>
<evidence type="ECO:0000256" key="4">
    <source>
        <dbReference type="ARBA" id="ARBA00022843"/>
    </source>
</evidence>
<feature type="compositionally biased region" description="Polar residues" evidence="7">
    <location>
        <begin position="316"/>
        <end position="325"/>
    </location>
</feature>
<dbReference type="PANTHER" id="PTHR21446">
    <property type="entry name" value="DUF3504 DOMAIN-CONTAINING PROTEIN"/>
    <property type="match status" value="1"/>
</dbReference>
<feature type="compositionally biased region" description="Polar residues" evidence="7">
    <location>
        <begin position="160"/>
        <end position="174"/>
    </location>
</feature>
<dbReference type="GO" id="GO:0045087">
    <property type="term" value="P:innate immune response"/>
    <property type="evidence" value="ECO:0007669"/>
    <property type="project" value="UniProtKB-KW"/>
</dbReference>
<reference evidence="10 11" key="1">
    <citation type="journal article" date="2011" name="Nature">
        <title>Genome sequencing reveals insights into physiology and longevity of the naked mole rat.</title>
        <authorList>
            <person name="Kim E.B."/>
            <person name="Fang X."/>
            <person name="Fushan A.A."/>
            <person name="Huang Z."/>
            <person name="Lobanov A.V."/>
            <person name="Han L."/>
            <person name="Marino S.M."/>
            <person name="Sun X."/>
            <person name="Turanov A.A."/>
            <person name="Yang P."/>
            <person name="Yim S.H."/>
            <person name="Zhao X."/>
            <person name="Kasaikina M.V."/>
            <person name="Stoletzki N."/>
            <person name="Peng C."/>
            <person name="Polak P."/>
            <person name="Xiong Z."/>
            <person name="Kiezun A."/>
            <person name="Zhu Y."/>
            <person name="Chen Y."/>
            <person name="Kryukov G.V."/>
            <person name="Zhang Q."/>
            <person name="Peshkin L."/>
            <person name="Yang L."/>
            <person name="Bronson R.T."/>
            <person name="Buffenstein R."/>
            <person name="Wang B."/>
            <person name="Han C."/>
            <person name="Li Q."/>
            <person name="Chen L."/>
            <person name="Zhao W."/>
            <person name="Sunyaev S.R."/>
            <person name="Park T.J."/>
            <person name="Zhang G."/>
            <person name="Wang J."/>
            <person name="Gladyshev V.N."/>
        </authorList>
    </citation>
    <scope>NUCLEOTIDE SEQUENCE [LARGE SCALE GENOMIC DNA]</scope>
</reference>
<accession>G5B4V0</accession>
<name>G5B4V0_HETGA</name>
<dbReference type="Pfam" id="PF16739">
    <property type="entry name" value="CARD_2"/>
    <property type="match status" value="1"/>
</dbReference>
<keyword evidence="8" id="KW-1133">Transmembrane helix</keyword>
<feature type="compositionally biased region" description="Low complexity" evidence="7">
    <location>
        <begin position="328"/>
        <end position="373"/>
    </location>
</feature>
<dbReference type="STRING" id="10181.G5B4V0"/>
<feature type="compositionally biased region" description="Polar residues" evidence="7">
    <location>
        <begin position="442"/>
        <end position="478"/>
    </location>
</feature>
<dbReference type="AlphaFoldDB" id="G5B4V0"/>
<evidence type="ECO:0000256" key="3">
    <source>
        <dbReference type="ARBA" id="ARBA00022588"/>
    </source>
</evidence>
<dbReference type="InterPro" id="IPR011029">
    <property type="entry name" value="DEATH-like_dom_sf"/>
</dbReference>
<dbReference type="Proteomes" id="UP000006813">
    <property type="component" value="Unassembled WGS sequence"/>
</dbReference>
<keyword evidence="5" id="KW-0391">Immunity</keyword>
<keyword evidence="3" id="KW-0399">Innate immunity</keyword>
<evidence type="ECO:0000313" key="10">
    <source>
        <dbReference type="EMBL" id="EHB04311.1"/>
    </source>
</evidence>
<feature type="compositionally biased region" description="Low complexity" evidence="7">
    <location>
        <begin position="290"/>
        <end position="315"/>
    </location>
</feature>
<evidence type="ECO:0000256" key="2">
    <source>
        <dbReference type="ARBA" id="ARBA00022553"/>
    </source>
</evidence>